<feature type="domain" description="YchF C-terminal" evidence="1">
    <location>
        <begin position="2"/>
        <end position="35"/>
    </location>
</feature>
<dbReference type="InterPro" id="IPR013029">
    <property type="entry name" value="YchF_C"/>
</dbReference>
<protein>
    <submittedName>
        <fullName evidence="2">Ribosome-binding ATPase YchF</fullName>
    </submittedName>
</protein>
<evidence type="ECO:0000259" key="1">
    <source>
        <dbReference type="Pfam" id="PF06071"/>
    </source>
</evidence>
<dbReference type="Pfam" id="PF06071">
    <property type="entry name" value="YchF-GTPase_C"/>
    <property type="match status" value="1"/>
</dbReference>
<comment type="caution">
    <text evidence="2">The sequence shown here is derived from an EMBL/GenBank/DDBJ whole genome shotgun (WGS) entry which is preliminary data.</text>
</comment>
<dbReference type="InterPro" id="IPR012676">
    <property type="entry name" value="TGS-like"/>
</dbReference>
<accession>A0A645DJI4</accession>
<proteinExistence type="predicted"/>
<evidence type="ECO:0000313" key="2">
    <source>
        <dbReference type="EMBL" id="MPM89411.1"/>
    </source>
</evidence>
<reference evidence="2" key="1">
    <citation type="submission" date="2019-08" db="EMBL/GenBank/DDBJ databases">
        <authorList>
            <person name="Kucharzyk K."/>
            <person name="Murdoch R.W."/>
            <person name="Higgins S."/>
            <person name="Loffler F."/>
        </authorList>
    </citation>
    <scope>NUCLEOTIDE SEQUENCE</scope>
</reference>
<dbReference type="EMBL" id="VSSQ01036839">
    <property type="protein sequence ID" value="MPM89411.1"/>
    <property type="molecule type" value="Genomic_DNA"/>
</dbReference>
<dbReference type="SUPFAM" id="SSF81271">
    <property type="entry name" value="TGS-like"/>
    <property type="match status" value="1"/>
</dbReference>
<organism evidence="2">
    <name type="scientific">bioreactor metagenome</name>
    <dbReference type="NCBI Taxonomy" id="1076179"/>
    <lineage>
        <taxon>unclassified sequences</taxon>
        <taxon>metagenomes</taxon>
        <taxon>ecological metagenomes</taxon>
    </lineage>
</organism>
<sequence>MECGGIAAAREKGLLRSEGKDYVVQDGDMIYFRFNV</sequence>
<dbReference type="AlphaFoldDB" id="A0A645DJI4"/>
<name>A0A645DJI4_9ZZZZ</name>
<dbReference type="Gene3D" id="3.10.20.30">
    <property type="match status" value="1"/>
</dbReference>
<dbReference type="InterPro" id="IPR012675">
    <property type="entry name" value="Beta-grasp_dom_sf"/>
</dbReference>
<gene>
    <name evidence="2" type="primary">ychF_46</name>
    <name evidence="2" type="ORF">SDC9_136520</name>
</gene>